<dbReference type="KEGG" id="gaz:Pan241w_34390"/>
<dbReference type="EMBL" id="CP036269">
    <property type="protein sequence ID" value="QDT43339.1"/>
    <property type="molecule type" value="Genomic_DNA"/>
</dbReference>
<evidence type="ECO:0000313" key="1">
    <source>
        <dbReference type="EMBL" id="QDT43339.1"/>
    </source>
</evidence>
<gene>
    <name evidence="1" type="ORF">Pan241w_34390</name>
</gene>
<dbReference type="OrthoDB" id="9806213at2"/>
<sequence length="308" mass="34697">MAHVRFSMKSCFLLCLFIFAIGSGGLTTGIHAQERSRVQDDLKSLSDEFDDAATMKQWLRIYQTEKTNADQLEKFDIAQTRPGWMVMMPYSSTWYMDYRGVLVYKQVKGDFVVTSNIRVARRGGDGAPRSNYSLAGLMIRTPRNVTPQTWRPGGENYIFLSLGSARRPGVFQFEVKTTLNSRSTLAVTDAGTPTALIQIARIGNDFILLKKTPSGSWNIHQRYRRADMPQELQVGLTVYTDYSTASRMQPAQQNTQVIKNGRPDLVAGFDFVRFNRPQVPSRLTGKSFSNPNEVSDADLLQFLGDKAH</sequence>
<evidence type="ECO:0000313" key="2">
    <source>
        <dbReference type="Proteomes" id="UP000317171"/>
    </source>
</evidence>
<dbReference type="Proteomes" id="UP000317171">
    <property type="component" value="Chromosome"/>
</dbReference>
<dbReference type="AlphaFoldDB" id="A0A517RHH8"/>
<name>A0A517RHH8_9PLAN</name>
<accession>A0A517RHH8</accession>
<protein>
    <submittedName>
        <fullName evidence="1">Uncharacterized protein</fullName>
    </submittedName>
</protein>
<keyword evidence="2" id="KW-1185">Reference proteome</keyword>
<organism evidence="1 2">
    <name type="scientific">Gimesia alba</name>
    <dbReference type="NCBI Taxonomy" id="2527973"/>
    <lineage>
        <taxon>Bacteria</taxon>
        <taxon>Pseudomonadati</taxon>
        <taxon>Planctomycetota</taxon>
        <taxon>Planctomycetia</taxon>
        <taxon>Planctomycetales</taxon>
        <taxon>Planctomycetaceae</taxon>
        <taxon>Gimesia</taxon>
    </lineage>
</organism>
<proteinExistence type="predicted"/>
<dbReference type="RefSeq" id="WP_145217942.1">
    <property type="nucleotide sequence ID" value="NZ_CP036269.1"/>
</dbReference>
<reference evidence="1 2" key="1">
    <citation type="submission" date="2019-02" db="EMBL/GenBank/DDBJ databases">
        <title>Deep-cultivation of Planctomycetes and their phenomic and genomic characterization uncovers novel biology.</title>
        <authorList>
            <person name="Wiegand S."/>
            <person name="Jogler M."/>
            <person name="Boedeker C."/>
            <person name="Pinto D."/>
            <person name="Vollmers J."/>
            <person name="Rivas-Marin E."/>
            <person name="Kohn T."/>
            <person name="Peeters S.H."/>
            <person name="Heuer A."/>
            <person name="Rast P."/>
            <person name="Oberbeckmann S."/>
            <person name="Bunk B."/>
            <person name="Jeske O."/>
            <person name="Meyerdierks A."/>
            <person name="Storesund J.E."/>
            <person name="Kallscheuer N."/>
            <person name="Luecker S."/>
            <person name="Lage O.M."/>
            <person name="Pohl T."/>
            <person name="Merkel B.J."/>
            <person name="Hornburger P."/>
            <person name="Mueller R.-W."/>
            <person name="Bruemmer F."/>
            <person name="Labrenz M."/>
            <person name="Spormann A.M."/>
            <person name="Op den Camp H."/>
            <person name="Overmann J."/>
            <person name="Amann R."/>
            <person name="Jetten M.S.M."/>
            <person name="Mascher T."/>
            <person name="Medema M.H."/>
            <person name="Devos D.P."/>
            <person name="Kaster A.-K."/>
            <person name="Ovreas L."/>
            <person name="Rohde M."/>
            <person name="Galperin M.Y."/>
            <person name="Jogler C."/>
        </authorList>
    </citation>
    <scope>NUCLEOTIDE SEQUENCE [LARGE SCALE GENOMIC DNA]</scope>
    <source>
        <strain evidence="1 2">Pan241w</strain>
    </source>
</reference>